<sequence length="573" mass="60461">MPEISRAAYADLFGPTTGDRIRLADTDLIVEIEEDRSGGPGLAGDEAVFGGGKVIRESMGQARATRADGTPDTVITGAVIIDHWGIVKADVGIRDGRITAIGKAGNPDTMDGVHPDLVLGPETEIIAGNGRILTAGAVDAHVHFICPQIADEALAAGVTTLVGGGTGPAEGSKATTVTPGPWHLARMMEAMEQYPLNIGFLGKGNTVSHEAMLSQIRGGALGLKLHEDWGSTPAVIDASLTVADQTGIQVAIHTDTLNEAGFVGDTLAAIAGRGIHAYHTEGAGGGHAPDIMTVVSEPHVLPSSTNPTRPFTVNTAEEHLDMLMVCHHLNPAVPEDLAFAESRIRPTTIGAEDILHDLGAISIISSDAQAMGRVGEVVMRTWQTAHVMKRKRGALPGDGRADNHRVRRYVAKYTINPAIAQGLAREIGSVETGKLADLVLWEPAFFGVKPHLVVKGGQIAYAQMGDANASIPTPQPILPRPMYGAIGRAPATNSFNFVAPLAIEDGLPERLQLGKRFVAIESTRGVTKADMRENDARPSVRVDPDSFAVHIDGELVEATPAAELPLAQRYFLF</sequence>
<feature type="binding site" evidence="6">
    <location>
        <position position="367"/>
    </location>
    <ligand>
        <name>Ni(2+)</name>
        <dbReference type="ChEBI" id="CHEBI:49786"/>
        <label>1</label>
    </ligand>
</feature>
<evidence type="ECO:0000256" key="1">
    <source>
        <dbReference type="ARBA" id="ARBA00004897"/>
    </source>
</evidence>
<dbReference type="CDD" id="cd00375">
    <property type="entry name" value="Urease_alpha"/>
    <property type="match status" value="1"/>
</dbReference>
<evidence type="ECO:0000313" key="12">
    <source>
        <dbReference type="EMBL" id="MDT7845259.1"/>
    </source>
</evidence>
<feature type="binding site" evidence="6">
    <location>
        <position position="253"/>
    </location>
    <ligand>
        <name>Ni(2+)</name>
        <dbReference type="ChEBI" id="CHEBI:49786"/>
        <label>2</label>
    </ligand>
</feature>
<feature type="domain" description="Urease" evidence="11">
    <location>
        <begin position="136"/>
        <end position="573"/>
    </location>
</feature>
<evidence type="ECO:0000256" key="4">
    <source>
        <dbReference type="ARBA" id="ARBA00022801"/>
    </source>
</evidence>
<reference evidence="13" key="1">
    <citation type="submission" date="2023-07" db="EMBL/GenBank/DDBJ databases">
        <title>Draft genome sequence of the endophytic actinobacterium Streptomyces justiciae WPN32, a potential antibiotic producer.</title>
        <authorList>
            <person name="Yasawong M."/>
            <person name="Pana W."/>
            <person name="Ganta P."/>
            <person name="Santapan N."/>
            <person name="Songngamsuk T."/>
            <person name="Phatcharaharikarn M."/>
            <person name="Kerdtoob S."/>
            <person name="Nantapong N."/>
        </authorList>
    </citation>
    <scope>NUCLEOTIDE SEQUENCE [LARGE SCALE GENOMIC DNA]</scope>
    <source>
        <strain evidence="13">WPN32</strain>
    </source>
</reference>
<evidence type="ECO:0000256" key="3">
    <source>
        <dbReference type="ARBA" id="ARBA00022723"/>
    </source>
</evidence>
<dbReference type="InterPro" id="IPR017950">
    <property type="entry name" value="Urease_AS"/>
</dbReference>
<dbReference type="InterPro" id="IPR011059">
    <property type="entry name" value="Metal-dep_hydrolase_composite"/>
</dbReference>
<dbReference type="EC" id="3.5.1.5" evidence="6 7"/>
<keyword evidence="3 6" id="KW-0479">Metal-binding</keyword>
<dbReference type="InterPro" id="IPR017951">
    <property type="entry name" value="Urease_asu_c"/>
</dbReference>
<keyword evidence="4 6" id="KW-0378">Hydrolase</keyword>
<comment type="similarity">
    <text evidence="6 10">Belongs to the metallo-dependent hydrolases superfamily. Urease alpha subunit family.</text>
</comment>
<evidence type="ECO:0000256" key="5">
    <source>
        <dbReference type="ARBA" id="ARBA00047778"/>
    </source>
</evidence>
<dbReference type="Pfam" id="PF00449">
    <property type="entry name" value="Urease_alpha"/>
    <property type="match status" value="1"/>
</dbReference>
<keyword evidence="2 6" id="KW-0533">Nickel</keyword>
<evidence type="ECO:0000256" key="2">
    <source>
        <dbReference type="ARBA" id="ARBA00022596"/>
    </source>
</evidence>
<dbReference type="PANTHER" id="PTHR43440">
    <property type="entry name" value="UREASE"/>
    <property type="match status" value="1"/>
</dbReference>
<dbReference type="Proteomes" id="UP001257948">
    <property type="component" value="Unassembled WGS sequence"/>
</dbReference>
<evidence type="ECO:0000259" key="11">
    <source>
        <dbReference type="PROSITE" id="PS51368"/>
    </source>
</evidence>
<dbReference type="InterPro" id="IPR050112">
    <property type="entry name" value="Urease_alpha_subunit"/>
</dbReference>
<comment type="subunit">
    <text evidence="6">May form a heterohexamer of 3 UreC (alpha) and 3 UreAB (gamma/beta) subunits. May also form a heterotrimer of UreA (gamma), UreB (beta) and UreC (alpha) subunits. Three heterotrimers associate to form the active enzyme.</text>
</comment>
<comment type="caution">
    <text evidence="12">The sequence shown here is derived from an EMBL/GenBank/DDBJ whole genome shotgun (WGS) entry which is preliminary data.</text>
</comment>
<feature type="active site" description="Proton donor" evidence="6 8">
    <location>
        <position position="327"/>
    </location>
</feature>
<dbReference type="InterPro" id="IPR029754">
    <property type="entry name" value="Urease_Ni-bd"/>
</dbReference>
<dbReference type="HAMAP" id="MF_01953">
    <property type="entry name" value="Urease_alpha"/>
    <property type="match status" value="1"/>
</dbReference>
<dbReference type="PROSITE" id="PS01120">
    <property type="entry name" value="UREASE_1"/>
    <property type="match status" value="1"/>
</dbReference>
<feature type="binding site" description="via carbamate group" evidence="6">
    <location>
        <position position="224"/>
    </location>
    <ligand>
        <name>Ni(2+)</name>
        <dbReference type="ChEBI" id="CHEBI:49786"/>
        <label>1</label>
    </ligand>
</feature>
<gene>
    <name evidence="6" type="primary">ureC</name>
    <name evidence="12" type="ORF">RQC66_31530</name>
</gene>
<dbReference type="NCBIfam" id="NF009686">
    <property type="entry name" value="PRK13207.1"/>
    <property type="match status" value="1"/>
</dbReference>
<feature type="binding site" evidence="6">
    <location>
        <position position="141"/>
    </location>
    <ligand>
        <name>Ni(2+)</name>
        <dbReference type="ChEBI" id="CHEBI:49786"/>
        <label>1</label>
    </ligand>
</feature>
<dbReference type="SUPFAM" id="SSF51556">
    <property type="entry name" value="Metallo-dependent hydrolases"/>
    <property type="match status" value="1"/>
</dbReference>
<dbReference type="PANTHER" id="PTHR43440:SF1">
    <property type="entry name" value="UREASE"/>
    <property type="match status" value="1"/>
</dbReference>
<protein>
    <recommendedName>
        <fullName evidence="6 7">Urease subunit alpha</fullName>
        <ecNumber evidence="6 7">3.5.1.5</ecNumber>
    </recommendedName>
    <alternativeName>
        <fullName evidence="6">Urea amidohydrolase subunit alpha</fullName>
    </alternativeName>
</protein>
<dbReference type="Gene3D" id="2.30.40.10">
    <property type="entry name" value="Urease, subunit C, domain 1"/>
    <property type="match status" value="1"/>
</dbReference>
<accession>A0ABU3M184</accession>
<dbReference type="InterPro" id="IPR005848">
    <property type="entry name" value="Urease_asu"/>
</dbReference>
<dbReference type="Gene3D" id="3.20.20.140">
    <property type="entry name" value="Metal-dependent hydrolases"/>
    <property type="match status" value="1"/>
</dbReference>
<keyword evidence="6 8" id="KW-0963">Cytoplasm</keyword>
<dbReference type="PROSITE" id="PS00145">
    <property type="entry name" value="UREASE_2"/>
    <property type="match status" value="1"/>
</dbReference>
<comment type="cofactor">
    <cofactor evidence="6 9">
        <name>Ni cation</name>
        <dbReference type="ChEBI" id="CHEBI:25516"/>
    </cofactor>
    <text evidence="6 9">Binds 2 nickel ions per subunit.</text>
</comment>
<comment type="PTM">
    <text evidence="6">Carboxylation allows a single lysine to coordinate two nickel ions.</text>
</comment>
<feature type="modified residue" description="N6-carboxylysine" evidence="6">
    <location>
        <position position="224"/>
    </location>
</feature>
<name>A0ABU3M184_9ACTN</name>
<dbReference type="PROSITE" id="PS51368">
    <property type="entry name" value="UREASE_3"/>
    <property type="match status" value="1"/>
</dbReference>
<dbReference type="InterPro" id="IPR011612">
    <property type="entry name" value="Urease_alpha_N_dom"/>
</dbReference>
<proteinExistence type="inferred from homology"/>
<comment type="catalytic activity">
    <reaction evidence="5 6 9">
        <text>urea + 2 H2O + H(+) = hydrogencarbonate + 2 NH4(+)</text>
        <dbReference type="Rhea" id="RHEA:20557"/>
        <dbReference type="ChEBI" id="CHEBI:15377"/>
        <dbReference type="ChEBI" id="CHEBI:15378"/>
        <dbReference type="ChEBI" id="CHEBI:16199"/>
        <dbReference type="ChEBI" id="CHEBI:17544"/>
        <dbReference type="ChEBI" id="CHEBI:28938"/>
        <dbReference type="EC" id="3.5.1.5"/>
    </reaction>
</comment>
<comment type="subcellular location">
    <subcellularLocation>
        <location evidence="6 8">Cytoplasm</location>
    </subcellularLocation>
</comment>
<dbReference type="EMBL" id="JAVTLL010000024">
    <property type="protein sequence ID" value="MDT7845259.1"/>
    <property type="molecule type" value="Genomic_DNA"/>
</dbReference>
<dbReference type="NCBIfam" id="TIGR01792">
    <property type="entry name" value="urease_alph"/>
    <property type="match status" value="1"/>
</dbReference>
<dbReference type="PRINTS" id="PR01752">
    <property type="entry name" value="UREASE"/>
</dbReference>
<evidence type="ECO:0000256" key="10">
    <source>
        <dbReference type="RuleBase" id="RU004158"/>
    </source>
</evidence>
<keyword evidence="13" id="KW-1185">Reference proteome</keyword>
<dbReference type="RefSeq" id="WP_314205278.1">
    <property type="nucleotide sequence ID" value="NZ_JAVTLL010000024.1"/>
</dbReference>
<evidence type="ECO:0000256" key="9">
    <source>
        <dbReference type="RuleBase" id="RU000510"/>
    </source>
</evidence>
<dbReference type="InterPro" id="IPR006680">
    <property type="entry name" value="Amidohydro-rel"/>
</dbReference>
<feature type="binding site" evidence="6">
    <location>
        <position position="143"/>
    </location>
    <ligand>
        <name>Ni(2+)</name>
        <dbReference type="ChEBI" id="CHEBI:49786"/>
        <label>1</label>
    </ligand>
</feature>
<evidence type="ECO:0000256" key="8">
    <source>
        <dbReference type="PROSITE-ProRule" id="PRU00700"/>
    </source>
</evidence>
<feature type="binding site" evidence="6 8">
    <location>
        <position position="226"/>
    </location>
    <ligand>
        <name>substrate</name>
    </ligand>
</feature>
<dbReference type="SUPFAM" id="SSF51338">
    <property type="entry name" value="Composite domain of metallo-dependent hydrolases"/>
    <property type="match status" value="1"/>
</dbReference>
<comment type="pathway">
    <text evidence="1 6">Nitrogen metabolism; urea degradation; CO(2) and NH(3) from urea (urease route): step 1/1.</text>
</comment>
<dbReference type="Pfam" id="PF01979">
    <property type="entry name" value="Amidohydro_1"/>
    <property type="match status" value="1"/>
</dbReference>
<dbReference type="NCBIfam" id="NF009685">
    <property type="entry name" value="PRK13206.1"/>
    <property type="match status" value="1"/>
</dbReference>
<dbReference type="InterPro" id="IPR032466">
    <property type="entry name" value="Metal_Hydrolase"/>
</dbReference>
<evidence type="ECO:0000256" key="6">
    <source>
        <dbReference type="HAMAP-Rule" id="MF_01953"/>
    </source>
</evidence>
<feature type="binding site" description="via carbamate group" evidence="6">
    <location>
        <position position="224"/>
    </location>
    <ligand>
        <name>Ni(2+)</name>
        <dbReference type="ChEBI" id="CHEBI:49786"/>
        <label>2</label>
    </ligand>
</feature>
<evidence type="ECO:0000313" key="13">
    <source>
        <dbReference type="Proteomes" id="UP001257948"/>
    </source>
</evidence>
<feature type="binding site" evidence="6">
    <location>
        <position position="279"/>
    </location>
    <ligand>
        <name>Ni(2+)</name>
        <dbReference type="ChEBI" id="CHEBI:49786"/>
        <label>2</label>
    </ligand>
</feature>
<evidence type="ECO:0000256" key="7">
    <source>
        <dbReference type="NCBIfam" id="TIGR01792"/>
    </source>
</evidence>
<organism evidence="12 13">
    <name type="scientific">Streptomyces justiciae</name>
    <dbReference type="NCBI Taxonomy" id="2780140"/>
    <lineage>
        <taxon>Bacteria</taxon>
        <taxon>Bacillati</taxon>
        <taxon>Actinomycetota</taxon>
        <taxon>Actinomycetes</taxon>
        <taxon>Kitasatosporales</taxon>
        <taxon>Streptomycetaceae</taxon>
        <taxon>Streptomyces</taxon>
    </lineage>
</organism>